<evidence type="ECO:0000256" key="3">
    <source>
        <dbReference type="ARBA" id="ARBA00023065"/>
    </source>
</evidence>
<dbReference type="Pfam" id="PF01991">
    <property type="entry name" value="vATP-synt_E"/>
    <property type="match status" value="1"/>
</dbReference>
<keyword evidence="3" id="KW-0406">Ion transport</keyword>
<dbReference type="EMBL" id="PDNA01000017">
    <property type="protein sequence ID" value="PGH26407.1"/>
    <property type="molecule type" value="Genomic_DNA"/>
</dbReference>
<accession>A0A2B7Z0Q7</accession>
<dbReference type="HAMAP" id="MF_00311">
    <property type="entry name" value="ATP_synth_E_arch"/>
    <property type="match status" value="1"/>
</dbReference>
<dbReference type="STRING" id="1447883.A0A2B7Z0Q7"/>
<dbReference type="InterPro" id="IPR002842">
    <property type="entry name" value="ATPase_V1_Esu"/>
</dbReference>
<dbReference type="Gene3D" id="3.30.2320.30">
    <property type="entry name" value="ATP synthase, E subunit, C-terminal"/>
    <property type="match status" value="1"/>
</dbReference>
<gene>
    <name evidence="4" type="ORF">AJ80_01905</name>
</gene>
<proteinExistence type="inferred from homology"/>
<evidence type="ECO:0000256" key="2">
    <source>
        <dbReference type="ARBA" id="ARBA00022448"/>
    </source>
</evidence>
<dbReference type="Proteomes" id="UP000224634">
    <property type="component" value="Unassembled WGS sequence"/>
</dbReference>
<reference evidence="4 5" key="1">
    <citation type="submission" date="2017-10" db="EMBL/GenBank/DDBJ databases">
        <title>Comparative genomics in systemic dimorphic fungi from Ajellomycetaceae.</title>
        <authorList>
            <person name="Munoz J.F."/>
            <person name="Mcewen J.G."/>
            <person name="Clay O.K."/>
            <person name="Cuomo C.A."/>
        </authorList>
    </citation>
    <scope>NUCLEOTIDE SEQUENCE [LARGE SCALE GENOMIC DNA]</scope>
    <source>
        <strain evidence="4 5">UAMH7299</strain>
    </source>
</reference>
<comment type="caution">
    <text evidence="4">The sequence shown here is derived from an EMBL/GenBank/DDBJ whole genome shotgun (WGS) entry which is preliminary data.</text>
</comment>
<dbReference type="OrthoDB" id="10263003at2759"/>
<protein>
    <recommendedName>
        <fullName evidence="6">ATP synthase (E/31 kDa) subunit</fullName>
    </recommendedName>
</protein>
<evidence type="ECO:0000313" key="4">
    <source>
        <dbReference type="EMBL" id="PGH26407.1"/>
    </source>
</evidence>
<evidence type="ECO:0000313" key="5">
    <source>
        <dbReference type="Proteomes" id="UP000224634"/>
    </source>
</evidence>
<evidence type="ECO:0000256" key="1">
    <source>
        <dbReference type="ARBA" id="ARBA00005901"/>
    </source>
</evidence>
<dbReference type="GO" id="GO:0046961">
    <property type="term" value="F:proton-transporting ATPase activity, rotational mechanism"/>
    <property type="evidence" value="ECO:0007669"/>
    <property type="project" value="InterPro"/>
</dbReference>
<organism evidence="4 5">
    <name type="scientific">Polytolypa hystricis (strain UAMH7299)</name>
    <dbReference type="NCBI Taxonomy" id="1447883"/>
    <lineage>
        <taxon>Eukaryota</taxon>
        <taxon>Fungi</taxon>
        <taxon>Dikarya</taxon>
        <taxon>Ascomycota</taxon>
        <taxon>Pezizomycotina</taxon>
        <taxon>Eurotiomycetes</taxon>
        <taxon>Eurotiomycetidae</taxon>
        <taxon>Onygenales</taxon>
        <taxon>Onygenales incertae sedis</taxon>
        <taxon>Polytolypa</taxon>
    </lineage>
</organism>
<dbReference type="Gene3D" id="6.10.250.1620">
    <property type="match status" value="1"/>
</dbReference>
<evidence type="ECO:0008006" key="6">
    <source>
        <dbReference type="Google" id="ProtNLM"/>
    </source>
</evidence>
<keyword evidence="5" id="KW-1185">Reference proteome</keyword>
<dbReference type="GO" id="GO:0033178">
    <property type="term" value="C:proton-transporting two-sector ATPase complex, catalytic domain"/>
    <property type="evidence" value="ECO:0007669"/>
    <property type="project" value="InterPro"/>
</dbReference>
<dbReference type="AlphaFoldDB" id="A0A2B7Z0Q7"/>
<comment type="similarity">
    <text evidence="1">Belongs to the V-ATPase E subunit family.</text>
</comment>
<dbReference type="PANTHER" id="PTHR45715">
    <property type="entry name" value="ATPASE H+-TRANSPORTING V1 SUBUNIT E1A-RELATED"/>
    <property type="match status" value="1"/>
</dbReference>
<keyword evidence="2" id="KW-0813">Transport</keyword>
<name>A0A2B7Z0Q7_POLH7</name>
<sequence length="233" mass="25999">MAQRHALSDDQVAGELRKMTAFIRQEALEKAREIHLKADEEFAIEKSKLVRQETAAIDTLYEKKFKQASMSQQITRSTLANKTRLHVLSARQALLEELFESAREKVGAAATGGKKKGAYRDILKGLILEGLYALNESKAAICARKQDYDIAKKACEEAAKEFKEKVGWEVTVELDESEPLPEGSAGGVIIVGGGGKIDINNTFEERLRLLQIDGLPEVREALFGKNENRKFYD</sequence>
<dbReference type="SUPFAM" id="SSF160527">
    <property type="entry name" value="V-type ATPase subunit E-like"/>
    <property type="match status" value="1"/>
</dbReference>
<dbReference type="InterPro" id="IPR038495">
    <property type="entry name" value="ATPase_E_C"/>
</dbReference>